<gene>
    <name evidence="2" type="ORF">LMG26411_07294</name>
</gene>
<dbReference type="Proteomes" id="UP000672657">
    <property type="component" value="Unassembled WGS sequence"/>
</dbReference>
<accession>A0ABM8TUG6</accession>
<dbReference type="InterPro" id="IPR002878">
    <property type="entry name" value="ChsH2_C"/>
</dbReference>
<dbReference type="RefSeq" id="WP_211958055.1">
    <property type="nucleotide sequence ID" value="NZ_CAJPVI010000074.1"/>
</dbReference>
<proteinExistence type="predicted"/>
<dbReference type="InterPro" id="IPR012340">
    <property type="entry name" value="NA-bd_OB-fold"/>
</dbReference>
<comment type="caution">
    <text evidence="2">The sequence shown here is derived from an EMBL/GenBank/DDBJ whole genome shotgun (WGS) entry which is preliminary data.</text>
</comment>
<dbReference type="EMBL" id="CAJPVI010000074">
    <property type="protein sequence ID" value="CAG2160197.1"/>
    <property type="molecule type" value="Genomic_DNA"/>
</dbReference>
<reference evidence="2 3" key="1">
    <citation type="submission" date="2021-03" db="EMBL/GenBank/DDBJ databases">
        <authorList>
            <person name="Peeters C."/>
        </authorList>
    </citation>
    <scope>NUCLEOTIDE SEQUENCE [LARGE SCALE GENOMIC DNA]</scope>
    <source>
        <strain evidence="2 3">LMG 26411</strain>
    </source>
</reference>
<organism evidence="2 3">
    <name type="scientific">Cupriavidus numazuensis</name>
    <dbReference type="NCBI Taxonomy" id="221992"/>
    <lineage>
        <taxon>Bacteria</taxon>
        <taxon>Pseudomonadati</taxon>
        <taxon>Pseudomonadota</taxon>
        <taxon>Betaproteobacteria</taxon>
        <taxon>Burkholderiales</taxon>
        <taxon>Burkholderiaceae</taxon>
        <taxon>Cupriavidus</taxon>
    </lineage>
</organism>
<sequence length="117" mass="12660">MPDLPYPLWSPSPEPQLLASRDRATGEYVFPAVPDASPLASHHDIVPVTGTGTVYSYTVIHPSPKSGLTPYALGYVDFPGPVRIFGRLQGTSRPTIGQRYTAQPDAEFGYVFQAVLA</sequence>
<evidence type="ECO:0000259" key="1">
    <source>
        <dbReference type="Pfam" id="PF01796"/>
    </source>
</evidence>
<dbReference type="SUPFAM" id="SSF50249">
    <property type="entry name" value="Nucleic acid-binding proteins"/>
    <property type="match status" value="1"/>
</dbReference>
<dbReference type="Pfam" id="PF01796">
    <property type="entry name" value="OB_ChsH2_C"/>
    <property type="match status" value="1"/>
</dbReference>
<feature type="domain" description="ChsH2 C-terminal OB-fold" evidence="1">
    <location>
        <begin position="46"/>
        <end position="99"/>
    </location>
</feature>
<evidence type="ECO:0000313" key="2">
    <source>
        <dbReference type="EMBL" id="CAG2160197.1"/>
    </source>
</evidence>
<name>A0ABM8TUG6_9BURK</name>
<protein>
    <recommendedName>
        <fullName evidence="1">ChsH2 C-terminal OB-fold domain-containing protein</fullName>
    </recommendedName>
</protein>
<keyword evidence="3" id="KW-1185">Reference proteome</keyword>
<evidence type="ECO:0000313" key="3">
    <source>
        <dbReference type="Proteomes" id="UP000672657"/>
    </source>
</evidence>